<protein>
    <submittedName>
        <fullName evidence="4">Desmoplakin</fullName>
    </submittedName>
</protein>
<feature type="coiled-coil region" evidence="1">
    <location>
        <begin position="550"/>
        <end position="591"/>
    </location>
</feature>
<feature type="coiled-coil region" evidence="1">
    <location>
        <begin position="375"/>
        <end position="492"/>
    </location>
</feature>
<dbReference type="RefSeq" id="YP_010796528.1">
    <property type="nucleotide sequence ID" value="NC_076031.1"/>
</dbReference>
<dbReference type="Pfam" id="PF06771">
    <property type="entry name" value="Desmo_N"/>
    <property type="match status" value="1"/>
</dbReference>
<dbReference type="KEGG" id="vg:80534023"/>
<evidence type="ECO:0000259" key="3">
    <source>
        <dbReference type="Pfam" id="PF06771"/>
    </source>
</evidence>
<proteinExistence type="predicted"/>
<keyword evidence="1" id="KW-0175">Coiled coil</keyword>
<feature type="compositionally biased region" description="Polar residues" evidence="2">
    <location>
        <begin position="626"/>
        <end position="654"/>
    </location>
</feature>
<organism evidence="4 5">
    <name type="scientific">Mythimna unipuncta nucleopolyhedrovirus</name>
    <dbReference type="NCBI Taxonomy" id="447897"/>
    <lineage>
        <taxon>Viruses</taxon>
        <taxon>Viruses incertae sedis</taxon>
        <taxon>Naldaviricetes</taxon>
        <taxon>Lefavirales</taxon>
        <taxon>Baculoviridae</taxon>
        <taxon>Alphabaculovirus</taxon>
    </lineage>
</organism>
<dbReference type="Proteomes" id="UP000501969">
    <property type="component" value="Segment"/>
</dbReference>
<dbReference type="EMBL" id="MH124167">
    <property type="protein sequence ID" value="AXU41516.1"/>
    <property type="molecule type" value="Genomic_DNA"/>
</dbReference>
<evidence type="ECO:0000256" key="2">
    <source>
        <dbReference type="SAM" id="MobiDB-lite"/>
    </source>
</evidence>
<feature type="region of interest" description="Disordered" evidence="2">
    <location>
        <begin position="626"/>
        <end position="686"/>
    </location>
</feature>
<feature type="domain" description="Viral desmoplakin N-terminal" evidence="3">
    <location>
        <begin position="14"/>
        <end position="104"/>
    </location>
</feature>
<dbReference type="GeneID" id="80534023"/>
<dbReference type="InterPro" id="IPR009615">
    <property type="entry name" value="Desmo_N"/>
</dbReference>
<feature type="compositionally biased region" description="Basic residues" evidence="2">
    <location>
        <begin position="656"/>
        <end position="667"/>
    </location>
</feature>
<reference evidence="4 5" key="1">
    <citation type="submission" date="2018-03" db="EMBL/GenBank/DDBJ databases">
        <title>Complete genome sequence of a second alphabaculovirus from the true armyworm, Mythimna unipuncta.</title>
        <authorList>
            <person name="Harrison R.L."/>
            <person name="Mowery J.D."/>
            <person name="Bauchan G.R."/>
            <person name="Theilmann D.A."/>
            <person name="Erlandson M.A."/>
        </authorList>
    </citation>
    <scope>NUCLEOTIDE SEQUENCE [LARGE SCALE GENOMIC DNA]</scope>
    <source>
        <strain evidence="4 5">KY310</strain>
    </source>
</reference>
<keyword evidence="5" id="KW-1185">Reference proteome</keyword>
<evidence type="ECO:0000256" key="1">
    <source>
        <dbReference type="SAM" id="Coils"/>
    </source>
</evidence>
<name>A0A346TPK6_9ABAC</name>
<evidence type="ECO:0000313" key="4">
    <source>
        <dbReference type="EMBL" id="AXU41516.1"/>
    </source>
</evidence>
<sequence length="867" mass="100680">MYSFNNGNPAAPARYKGTDINAATVQNLLRTINSMSKRTKRQSATDDTLSKIRSIIGLYRPNLINRTNLSVPELVIEALASPYGGAIGMPNQITHNFNYKYDYNTGAATAAMANAAQQPQPVLFDAFGQPLPPQPFVPPPAPVPQPADSVNNRQTPTSQPQPPPPNDTGNRNYIQLDEADLNELNTIIDRACAGINLSGMRDLISVLVKLSDRYFRNNALASALKRLYCLDSRFDDAQRCVNDMDDLLQCINKNTNRNYRDLSQICDIMTTLYEIAKNIYIRMFSISNELEFDTVNIVEMSSRLIRRVDEVQRFERAYRSIVMATRDLPNIIVEFPDQTLINSDFDLFHDQFIKFLTTRVIDPKFENYRYNYKEIDDLNNIIERQTNDIQDLKVKADRVGHFERERDQLNEVIERLRNDLDKCETQAANDRREVKRLMEILSDEKQIKLNNQKFLELHEKANEQNVRTLRELQRCEDTVREKNRTIRDLEAECDTRNYESDQNSLLQQQIAYLQNSLADSAATITVLTDKFNEYRNQYLQSIVNEQLLGYNDQLQKLSDMRNAIEQYKHEMERLQTLLRTQVNENRSLVEKVARSKAREIQLQTRLNESEHETAKCNELMEQTKRTMNLNKSRVASSRSDRVQTGSARSRYYNTRQRARQIRQQQRRRSIEDITESSSAASSESPMPLALVTVPQQMEIQQQSQTEANPPINFEWANLNVDSLVTEDLNIQINDTTNATSKTLTAVQVPMDNEPFYRYVQKYQILQEILTYRNAIVWVVYHTMYDIMYDRPSTGFSRLVRRLGFEQFINYVNRLYPDLQINVARNISLIRADYARQMSTPIIAESEQYKLAEEEVIRIKLHDVDMIE</sequence>
<accession>A0A346TPK6</accession>
<feature type="compositionally biased region" description="Pro residues" evidence="2">
    <location>
        <begin position="130"/>
        <end position="145"/>
    </location>
</feature>
<feature type="compositionally biased region" description="Low complexity" evidence="2">
    <location>
        <begin position="675"/>
        <end position="684"/>
    </location>
</feature>
<evidence type="ECO:0000313" key="5">
    <source>
        <dbReference type="Proteomes" id="UP000501969"/>
    </source>
</evidence>
<feature type="region of interest" description="Disordered" evidence="2">
    <location>
        <begin position="124"/>
        <end position="172"/>
    </location>
</feature>